<keyword evidence="2" id="KW-1185">Reference proteome</keyword>
<reference evidence="1" key="2">
    <citation type="submission" date="2020-11" db="EMBL/GenBank/DDBJ databases">
        <authorList>
            <person name="McCartney M.A."/>
            <person name="Auch B."/>
            <person name="Kono T."/>
            <person name="Mallez S."/>
            <person name="Becker A."/>
            <person name="Gohl D.M."/>
            <person name="Silverstein K.A.T."/>
            <person name="Koren S."/>
            <person name="Bechman K.B."/>
            <person name="Herman A."/>
            <person name="Abrahante J.E."/>
            <person name="Garbe J."/>
        </authorList>
    </citation>
    <scope>NUCLEOTIDE SEQUENCE</scope>
    <source>
        <strain evidence="1">Duluth1</strain>
        <tissue evidence="1">Whole animal</tissue>
    </source>
</reference>
<name>A0A9D4FED0_DREPO</name>
<evidence type="ECO:0000313" key="2">
    <source>
        <dbReference type="Proteomes" id="UP000828390"/>
    </source>
</evidence>
<accession>A0A9D4FED0</accession>
<comment type="caution">
    <text evidence="1">The sequence shown here is derived from an EMBL/GenBank/DDBJ whole genome shotgun (WGS) entry which is preliminary data.</text>
</comment>
<dbReference type="EMBL" id="JAIWYP010000007">
    <property type="protein sequence ID" value="KAH3794267.1"/>
    <property type="molecule type" value="Genomic_DNA"/>
</dbReference>
<sequence length="145" mass="15720">MTVMDIAELARVKLHIQDNGDCLKCSLVGVFGANCDKPSDAFLITMDHTVIIHVLQIVLVVVTQHDVPMQPVHVCLAATTDLKEKAAWKSMLPVQPRLYGDNAVRNIPPAFGTNKIGEGLFTKDAITILLTPQSNVAGYTVGLNE</sequence>
<reference evidence="1" key="1">
    <citation type="journal article" date="2019" name="bioRxiv">
        <title>The Genome of the Zebra Mussel, Dreissena polymorpha: A Resource for Invasive Species Research.</title>
        <authorList>
            <person name="McCartney M.A."/>
            <person name="Auch B."/>
            <person name="Kono T."/>
            <person name="Mallez S."/>
            <person name="Zhang Y."/>
            <person name="Obille A."/>
            <person name="Becker A."/>
            <person name="Abrahante J.E."/>
            <person name="Garbe J."/>
            <person name="Badalamenti J.P."/>
            <person name="Herman A."/>
            <person name="Mangelson H."/>
            <person name="Liachko I."/>
            <person name="Sullivan S."/>
            <person name="Sone E.D."/>
            <person name="Koren S."/>
            <person name="Silverstein K.A.T."/>
            <person name="Beckman K.B."/>
            <person name="Gohl D.M."/>
        </authorList>
    </citation>
    <scope>NUCLEOTIDE SEQUENCE</scope>
    <source>
        <strain evidence="1">Duluth1</strain>
        <tissue evidence="1">Whole animal</tissue>
    </source>
</reference>
<dbReference type="AlphaFoldDB" id="A0A9D4FED0"/>
<dbReference type="Proteomes" id="UP000828390">
    <property type="component" value="Unassembled WGS sequence"/>
</dbReference>
<organism evidence="1 2">
    <name type="scientific">Dreissena polymorpha</name>
    <name type="common">Zebra mussel</name>
    <name type="synonym">Mytilus polymorpha</name>
    <dbReference type="NCBI Taxonomy" id="45954"/>
    <lineage>
        <taxon>Eukaryota</taxon>
        <taxon>Metazoa</taxon>
        <taxon>Spiralia</taxon>
        <taxon>Lophotrochozoa</taxon>
        <taxon>Mollusca</taxon>
        <taxon>Bivalvia</taxon>
        <taxon>Autobranchia</taxon>
        <taxon>Heteroconchia</taxon>
        <taxon>Euheterodonta</taxon>
        <taxon>Imparidentia</taxon>
        <taxon>Neoheterodontei</taxon>
        <taxon>Myida</taxon>
        <taxon>Dreissenoidea</taxon>
        <taxon>Dreissenidae</taxon>
        <taxon>Dreissena</taxon>
    </lineage>
</organism>
<gene>
    <name evidence="1" type="ORF">DPMN_147798</name>
</gene>
<proteinExistence type="predicted"/>
<evidence type="ECO:0000313" key="1">
    <source>
        <dbReference type="EMBL" id="KAH3794267.1"/>
    </source>
</evidence>
<protein>
    <submittedName>
        <fullName evidence="1">Uncharacterized protein</fullName>
    </submittedName>
</protein>